<gene>
    <name evidence="5" type="ORF">UFOVP1058_60</name>
    <name evidence="6" type="ORF">UFOVP1289_15</name>
    <name evidence="7" type="ORF">UFOVP1410_2</name>
    <name evidence="9" type="ORF">UFOVP1514_30</name>
    <name evidence="8" type="ORF">UFOVP1642_42</name>
    <name evidence="2" type="ORF">UFOVP656_20</name>
    <name evidence="3" type="ORF">UFOVP857_42</name>
    <name evidence="4" type="ORF">UFOVP879_4</name>
</gene>
<keyword evidence="1" id="KW-0812">Transmembrane</keyword>
<keyword evidence="1" id="KW-0472">Membrane</keyword>
<evidence type="ECO:0000313" key="2">
    <source>
        <dbReference type="EMBL" id="CAB4155864.1"/>
    </source>
</evidence>
<accession>A0A6J5NKE6</accession>
<dbReference type="EMBL" id="LR797506">
    <property type="protein sequence ID" value="CAB4221735.1"/>
    <property type="molecule type" value="Genomic_DNA"/>
</dbReference>
<feature type="transmembrane region" description="Helical" evidence="1">
    <location>
        <begin position="39"/>
        <end position="60"/>
    </location>
</feature>
<proteinExistence type="predicted"/>
<dbReference type="EMBL" id="LR797356">
    <property type="protein sequence ID" value="CAB4205020.1"/>
    <property type="molecule type" value="Genomic_DNA"/>
</dbReference>
<evidence type="ECO:0000256" key="1">
    <source>
        <dbReference type="SAM" id="Phobius"/>
    </source>
</evidence>
<evidence type="ECO:0000313" key="4">
    <source>
        <dbReference type="EMBL" id="CAB4168352.1"/>
    </source>
</evidence>
<evidence type="ECO:0000313" key="9">
    <source>
        <dbReference type="EMBL" id="CAB5226756.1"/>
    </source>
</evidence>
<protein>
    <submittedName>
        <fullName evidence="2">Uncharacterized protein</fullName>
    </submittedName>
</protein>
<evidence type="ECO:0000313" key="5">
    <source>
        <dbReference type="EMBL" id="CAB4181731.1"/>
    </source>
</evidence>
<evidence type="ECO:0000313" key="7">
    <source>
        <dbReference type="EMBL" id="CAB4205020.1"/>
    </source>
</evidence>
<dbReference type="EMBL" id="LR796804">
    <property type="protein sequence ID" value="CAB4167708.1"/>
    <property type="molecule type" value="Genomic_DNA"/>
</dbReference>
<keyword evidence="1" id="KW-1133">Transmembrane helix</keyword>
<dbReference type="EMBL" id="LR797234">
    <property type="protein sequence ID" value="CAB4195340.1"/>
    <property type="molecule type" value="Genomic_DNA"/>
</dbReference>
<reference evidence="2" key="1">
    <citation type="submission" date="2020-04" db="EMBL/GenBank/DDBJ databases">
        <authorList>
            <person name="Chiriac C."/>
            <person name="Salcher M."/>
            <person name="Ghai R."/>
            <person name="Kavagutti S V."/>
        </authorList>
    </citation>
    <scope>NUCLEOTIDE SEQUENCE</scope>
</reference>
<evidence type="ECO:0000313" key="6">
    <source>
        <dbReference type="EMBL" id="CAB4195340.1"/>
    </source>
</evidence>
<evidence type="ECO:0000313" key="8">
    <source>
        <dbReference type="EMBL" id="CAB4221735.1"/>
    </source>
</evidence>
<dbReference type="EMBL" id="LR796643">
    <property type="protein sequence ID" value="CAB4155864.1"/>
    <property type="molecule type" value="Genomic_DNA"/>
</dbReference>
<dbReference type="EMBL" id="LR796827">
    <property type="protein sequence ID" value="CAB4168352.1"/>
    <property type="molecule type" value="Genomic_DNA"/>
</dbReference>
<sequence length="226" mass="23928">MTSLNNIGHNSGERVDLKAVTGEAIASYVRDSIAASGSLAALSAAMTAELGAWYAFIFYASNKRTNGAWRATAKLARFHTIVDSIYAAYAAQGKTNPSVALRALRDYAEKTAKAEAVAATKAKVEAKLSKLTPKARIAAEAKIAAATPAKPTKGQRHMAMVRKQVASLYKSVDGEKSTALYMLIGCALAPMIKVDATAETILSEMVANLSTLQDDLAKAKTKRSSK</sequence>
<name>A0A6J5NKE6_9CAUD</name>
<organism evidence="2">
    <name type="scientific">uncultured Caudovirales phage</name>
    <dbReference type="NCBI Taxonomy" id="2100421"/>
    <lineage>
        <taxon>Viruses</taxon>
        <taxon>Duplodnaviria</taxon>
        <taxon>Heunggongvirae</taxon>
        <taxon>Uroviricota</taxon>
        <taxon>Caudoviricetes</taxon>
        <taxon>Peduoviridae</taxon>
        <taxon>Maltschvirus</taxon>
        <taxon>Maltschvirus maltsch</taxon>
    </lineage>
</organism>
<dbReference type="EMBL" id="LR797024">
    <property type="protein sequence ID" value="CAB4181731.1"/>
    <property type="molecule type" value="Genomic_DNA"/>
</dbReference>
<evidence type="ECO:0000313" key="3">
    <source>
        <dbReference type="EMBL" id="CAB4167708.1"/>
    </source>
</evidence>
<dbReference type="EMBL" id="LR798362">
    <property type="protein sequence ID" value="CAB5226756.1"/>
    <property type="molecule type" value="Genomic_DNA"/>
</dbReference>